<keyword evidence="9" id="KW-0249">Electron transport</keyword>
<keyword evidence="7 16" id="KW-0812">Transmembrane</keyword>
<dbReference type="EC" id="7.1.1.2" evidence="3"/>
<comment type="catalytic activity">
    <reaction evidence="15">
        <text>a ubiquinone + NADH + 5 H(+)(in) = a ubiquinol + NAD(+) + 4 H(+)(out)</text>
        <dbReference type="Rhea" id="RHEA:29091"/>
        <dbReference type="Rhea" id="RHEA-COMP:9565"/>
        <dbReference type="Rhea" id="RHEA-COMP:9566"/>
        <dbReference type="ChEBI" id="CHEBI:15378"/>
        <dbReference type="ChEBI" id="CHEBI:16389"/>
        <dbReference type="ChEBI" id="CHEBI:17976"/>
        <dbReference type="ChEBI" id="CHEBI:57540"/>
        <dbReference type="ChEBI" id="CHEBI:57945"/>
        <dbReference type="EC" id="7.1.1.2"/>
    </reaction>
</comment>
<name>A0A343C2I8_9CUCU</name>
<evidence type="ECO:0000256" key="4">
    <source>
        <dbReference type="ARBA" id="ARBA00021095"/>
    </source>
</evidence>
<protein>
    <recommendedName>
        <fullName evidence="4">NADH-ubiquinone oxidoreductase chain 6</fullName>
        <ecNumber evidence="3">7.1.1.2</ecNumber>
    </recommendedName>
    <alternativeName>
        <fullName evidence="14">NADH dehydrogenase subunit 6</fullName>
    </alternativeName>
</protein>
<evidence type="ECO:0000256" key="10">
    <source>
        <dbReference type="ARBA" id="ARBA00022989"/>
    </source>
</evidence>
<evidence type="ECO:0000256" key="1">
    <source>
        <dbReference type="ARBA" id="ARBA00004225"/>
    </source>
</evidence>
<dbReference type="PANTHER" id="PTHR11435">
    <property type="entry name" value="NADH UBIQUINONE OXIDOREDUCTASE SUBUNIT ND6"/>
    <property type="match status" value="1"/>
</dbReference>
<reference evidence="17" key="1">
    <citation type="submission" date="2016-04" db="EMBL/GenBank/DDBJ databases">
        <title>Mitochondria of beetle species.</title>
        <authorList>
            <person name="Hunter A."/>
            <person name="Moriniere J."/>
            <person name="Tang P."/>
            <person name="Linard B."/>
            <person name="Crampton-Platt A."/>
            <person name="Vogler A.P."/>
        </authorList>
    </citation>
    <scope>NUCLEOTIDE SEQUENCE</scope>
</reference>
<evidence type="ECO:0000256" key="11">
    <source>
        <dbReference type="ARBA" id="ARBA00023027"/>
    </source>
</evidence>
<dbReference type="EMBL" id="KX087266">
    <property type="protein sequence ID" value="ARH54231.1"/>
    <property type="molecule type" value="Genomic_DNA"/>
</dbReference>
<evidence type="ECO:0000256" key="3">
    <source>
        <dbReference type="ARBA" id="ARBA00012944"/>
    </source>
</evidence>
<dbReference type="GO" id="GO:0008137">
    <property type="term" value="F:NADH dehydrogenase (ubiquinone) activity"/>
    <property type="evidence" value="ECO:0007669"/>
    <property type="project" value="UniProtKB-EC"/>
</dbReference>
<keyword evidence="11" id="KW-0520">NAD</keyword>
<evidence type="ECO:0000256" key="16">
    <source>
        <dbReference type="SAM" id="Phobius"/>
    </source>
</evidence>
<accession>A0A343C2I8</accession>
<feature type="transmembrane region" description="Helical" evidence="16">
    <location>
        <begin position="137"/>
        <end position="156"/>
    </location>
</feature>
<evidence type="ECO:0000256" key="12">
    <source>
        <dbReference type="ARBA" id="ARBA00023128"/>
    </source>
</evidence>
<comment type="similarity">
    <text evidence="2">Belongs to the complex I subunit 6 family.</text>
</comment>
<organism evidence="17">
    <name type="scientific">Cryptocephalus vittatus</name>
    <dbReference type="NCBI Taxonomy" id="1425562"/>
    <lineage>
        <taxon>Eukaryota</taxon>
        <taxon>Metazoa</taxon>
        <taxon>Ecdysozoa</taxon>
        <taxon>Arthropoda</taxon>
        <taxon>Hexapoda</taxon>
        <taxon>Insecta</taxon>
        <taxon>Pterygota</taxon>
        <taxon>Neoptera</taxon>
        <taxon>Endopterygota</taxon>
        <taxon>Coleoptera</taxon>
        <taxon>Polyphaga</taxon>
        <taxon>Cucujiformia</taxon>
        <taxon>Chrysomeloidea</taxon>
        <taxon>Chrysomelidae</taxon>
        <taxon>Cryptocephalinae</taxon>
        <taxon>Cryptocephalus</taxon>
    </lineage>
</organism>
<gene>
    <name evidence="17" type="primary">nad6</name>
</gene>
<keyword evidence="12 17" id="KW-0496">Mitochondrion</keyword>
<feature type="transmembrane region" description="Helical" evidence="16">
    <location>
        <begin position="82"/>
        <end position="100"/>
    </location>
</feature>
<evidence type="ECO:0000256" key="13">
    <source>
        <dbReference type="ARBA" id="ARBA00023136"/>
    </source>
</evidence>
<evidence type="ECO:0000256" key="8">
    <source>
        <dbReference type="ARBA" id="ARBA00022967"/>
    </source>
</evidence>
<dbReference type="InterPro" id="IPR050269">
    <property type="entry name" value="ComplexI_Subunit6"/>
</dbReference>
<feature type="transmembrane region" description="Helical" evidence="16">
    <location>
        <begin position="50"/>
        <end position="70"/>
    </location>
</feature>
<dbReference type="GO" id="GO:0031966">
    <property type="term" value="C:mitochondrial membrane"/>
    <property type="evidence" value="ECO:0007669"/>
    <property type="project" value="UniProtKB-SubCell"/>
</dbReference>
<proteinExistence type="inferred from homology"/>
<evidence type="ECO:0000256" key="5">
    <source>
        <dbReference type="ARBA" id="ARBA00022448"/>
    </source>
</evidence>
<sequence length="168" mass="19647">MTTLVSLITIMATLCCFMNHPLTLGFILLTQTILIALLTGFMSMNFWPSYIIFLVMIGGLLILFVYMTSVASNEKFKFSFKMFMYSTLFMMMNFFTFSMIDKFLTCQNLKMIEIFSMQESTKPQYFINKFINFPLNMMYLMIVIYLLITLIAIVKISNKTKGPLRKNF</sequence>
<evidence type="ECO:0000256" key="2">
    <source>
        <dbReference type="ARBA" id="ARBA00005698"/>
    </source>
</evidence>
<evidence type="ECO:0000256" key="7">
    <source>
        <dbReference type="ARBA" id="ARBA00022692"/>
    </source>
</evidence>
<dbReference type="PANTHER" id="PTHR11435:SF1">
    <property type="entry name" value="NADH-UBIQUINONE OXIDOREDUCTASE CHAIN 6"/>
    <property type="match status" value="1"/>
</dbReference>
<keyword evidence="10 16" id="KW-1133">Transmembrane helix</keyword>
<keyword evidence="8" id="KW-1278">Translocase</keyword>
<comment type="subcellular location">
    <subcellularLocation>
        <location evidence="1">Mitochondrion membrane</location>
        <topology evidence="1">Multi-pass membrane protein</topology>
    </subcellularLocation>
</comment>
<keyword evidence="5" id="KW-0813">Transport</keyword>
<evidence type="ECO:0000313" key="17">
    <source>
        <dbReference type="EMBL" id="ARH54231.1"/>
    </source>
</evidence>
<evidence type="ECO:0000256" key="9">
    <source>
        <dbReference type="ARBA" id="ARBA00022982"/>
    </source>
</evidence>
<keyword evidence="6" id="KW-0679">Respiratory chain</keyword>
<keyword evidence="13 16" id="KW-0472">Membrane</keyword>
<geneLocation type="mitochondrion" evidence="17"/>
<evidence type="ECO:0000256" key="15">
    <source>
        <dbReference type="ARBA" id="ARBA00049551"/>
    </source>
</evidence>
<dbReference type="AlphaFoldDB" id="A0A343C2I8"/>
<evidence type="ECO:0000256" key="6">
    <source>
        <dbReference type="ARBA" id="ARBA00022660"/>
    </source>
</evidence>
<evidence type="ECO:0000256" key="14">
    <source>
        <dbReference type="ARBA" id="ARBA00031019"/>
    </source>
</evidence>